<evidence type="ECO:0000313" key="1">
    <source>
        <dbReference type="EMBL" id="TXE14040.1"/>
    </source>
</evidence>
<dbReference type="PROSITE" id="PS51257">
    <property type="entry name" value="PROKAR_LIPOPROTEIN"/>
    <property type="match status" value="1"/>
</dbReference>
<organism evidence="1 2">
    <name type="scientific">Algoriphagus aquimarinus</name>
    <dbReference type="NCBI Taxonomy" id="237018"/>
    <lineage>
        <taxon>Bacteria</taxon>
        <taxon>Pseudomonadati</taxon>
        <taxon>Bacteroidota</taxon>
        <taxon>Cytophagia</taxon>
        <taxon>Cytophagales</taxon>
        <taxon>Cyclobacteriaceae</taxon>
        <taxon>Algoriphagus</taxon>
    </lineage>
</organism>
<dbReference type="RefSeq" id="WP_146914301.1">
    <property type="nucleotide sequence ID" value="NZ_VORW01000001.1"/>
</dbReference>
<sequence length="137" mass="15427">MRIKRILIVSIIFLVLGCSGKNKNRVAEILGIPEPGDWILVIHPEGCKTCLDQLYQELSDLEPANGAIVIVAKNTKIMRLNPLFEQSSVPVYLDEEKKLIQEGIVDLQDQILLFSNEGIEKFEILNYESLFTSIGNL</sequence>
<dbReference type="OrthoDB" id="825558at2"/>
<name>A0A5C7AYY9_9BACT</name>
<dbReference type="AlphaFoldDB" id="A0A5C7AYY9"/>
<proteinExistence type="predicted"/>
<gene>
    <name evidence="1" type="ORF">ESV85_00315</name>
</gene>
<comment type="caution">
    <text evidence="1">The sequence shown here is derived from an EMBL/GenBank/DDBJ whole genome shotgun (WGS) entry which is preliminary data.</text>
</comment>
<protein>
    <submittedName>
        <fullName evidence="1">Uncharacterized protein</fullName>
    </submittedName>
</protein>
<dbReference type="Proteomes" id="UP000321935">
    <property type="component" value="Unassembled WGS sequence"/>
</dbReference>
<accession>A0A5C7AYY9</accession>
<dbReference type="EMBL" id="VORW01000001">
    <property type="protein sequence ID" value="TXE14040.1"/>
    <property type="molecule type" value="Genomic_DNA"/>
</dbReference>
<reference evidence="1 2" key="1">
    <citation type="submission" date="2019-08" db="EMBL/GenBank/DDBJ databases">
        <title>Genomes sequence of Algoriphagus aquimarinus ACAM450.</title>
        <authorList>
            <person name="Bowman J.P."/>
        </authorList>
    </citation>
    <scope>NUCLEOTIDE SEQUENCE [LARGE SCALE GENOMIC DNA]</scope>
    <source>
        <strain evidence="1 2">ACAM 450</strain>
    </source>
</reference>
<evidence type="ECO:0000313" key="2">
    <source>
        <dbReference type="Proteomes" id="UP000321935"/>
    </source>
</evidence>